<reference evidence="1 2" key="1">
    <citation type="submission" date="2023-08" db="EMBL/GenBank/DDBJ databases">
        <title>Alcaligenaceae gen. nov., a novel taxon isolated from the sludge of Yixing Pesticide Factory.</title>
        <authorList>
            <person name="Ruan L."/>
        </authorList>
    </citation>
    <scope>NUCLEOTIDE SEQUENCE [LARGE SCALE GENOMIC DNA]</scope>
    <source>
        <strain evidence="1 2">LG-2</strain>
    </source>
</reference>
<evidence type="ECO:0000313" key="1">
    <source>
        <dbReference type="EMBL" id="MDR4126424.1"/>
    </source>
</evidence>
<accession>A0ABU1D7L9</accession>
<comment type="caution">
    <text evidence="1">The sequence shown here is derived from an EMBL/GenBank/DDBJ whole genome shotgun (WGS) entry which is preliminary data.</text>
</comment>
<gene>
    <name evidence="1" type="ORF">Q8947_10580</name>
</gene>
<feature type="non-terminal residue" evidence="1">
    <location>
        <position position="1"/>
    </location>
</feature>
<evidence type="ECO:0000313" key="2">
    <source>
        <dbReference type="Proteomes" id="UP001232156"/>
    </source>
</evidence>
<dbReference type="Proteomes" id="UP001232156">
    <property type="component" value="Unassembled WGS sequence"/>
</dbReference>
<keyword evidence="2" id="KW-1185">Reference proteome</keyword>
<protein>
    <recommendedName>
        <fullName evidence="3">Transposase</fullName>
    </recommendedName>
</protein>
<dbReference type="RefSeq" id="WP_347287238.1">
    <property type="nucleotide sequence ID" value="NZ_JAUZQE010000024.1"/>
</dbReference>
<proteinExistence type="predicted"/>
<sequence>LTACLLALTGKFRFRKTQLAHDEQTREGVTDEVYRWAGELFRPSFAFKFIMFKSQGWYWERFQSVENAFGRMKIMALNSLYKRREQGVKRNRTIYILCVNLILF</sequence>
<dbReference type="EMBL" id="JAUZQE010000024">
    <property type="protein sequence ID" value="MDR4126424.1"/>
    <property type="molecule type" value="Genomic_DNA"/>
</dbReference>
<organism evidence="1 2">
    <name type="scientific">Yanghanlia caeni</name>
    <dbReference type="NCBI Taxonomy" id="3064283"/>
    <lineage>
        <taxon>Bacteria</taxon>
        <taxon>Pseudomonadati</taxon>
        <taxon>Pseudomonadota</taxon>
        <taxon>Betaproteobacteria</taxon>
        <taxon>Burkholderiales</taxon>
        <taxon>Alcaligenaceae</taxon>
        <taxon>Yanghanlia</taxon>
    </lineage>
</organism>
<evidence type="ECO:0008006" key="3">
    <source>
        <dbReference type="Google" id="ProtNLM"/>
    </source>
</evidence>
<name>A0ABU1D7L9_9BURK</name>